<dbReference type="EMBL" id="JBEHGX010000014">
    <property type="protein sequence ID" value="MER0127975.1"/>
    <property type="molecule type" value="Genomic_DNA"/>
</dbReference>
<keyword evidence="2" id="KW-1185">Reference proteome</keyword>
<evidence type="ECO:0000313" key="2">
    <source>
        <dbReference type="Proteomes" id="UP001447374"/>
    </source>
</evidence>
<gene>
    <name evidence="1" type="ORF">ABQG75_19810</name>
</gene>
<reference evidence="1 2" key="1">
    <citation type="submission" date="2024-06" db="EMBL/GenBank/DDBJ databases">
        <title>Fanconibacter daqui strain Q02 whole shotgun sequencing project.</title>
        <authorList>
            <person name="Rodrigues J.W.A."/>
            <person name="Viana L.C."/>
            <person name="Vieira E.C."/>
            <person name="Souza F.O.L."/>
            <person name="Alegria O.C."/>
            <person name="Patroca S."/>
            <person name="Cruz A.C.R."/>
            <person name="Nunes A.R.C."/>
        </authorList>
    </citation>
    <scope>NUCLEOTIDE SEQUENCE [LARGE SCALE GENOMIC DNA]</scope>
    <source>
        <strain evidence="1 2">Q02</strain>
    </source>
</reference>
<sequence length="72" mass="7957">MTKAEAVRTLIKKHLSKMEGNASLSTRKIAVLAKEAEEYFESLVVDLTGFTFFTCFPDEGSGSCRTPSRQPV</sequence>
<accession>A0ABV1PSY8</accession>
<organism evidence="1 2">
    <name type="scientific">Franconibacter daqui</name>
    <dbReference type="NCBI Taxonomy" id="2047724"/>
    <lineage>
        <taxon>Bacteria</taxon>
        <taxon>Pseudomonadati</taxon>
        <taxon>Pseudomonadota</taxon>
        <taxon>Gammaproteobacteria</taxon>
        <taxon>Enterobacterales</taxon>
        <taxon>Enterobacteriaceae</taxon>
        <taxon>Franconibacter</taxon>
    </lineage>
</organism>
<evidence type="ECO:0000313" key="1">
    <source>
        <dbReference type="EMBL" id="MER0127975.1"/>
    </source>
</evidence>
<proteinExistence type="predicted"/>
<protein>
    <submittedName>
        <fullName evidence="1">Uncharacterized protein</fullName>
    </submittedName>
</protein>
<comment type="caution">
    <text evidence="1">The sequence shown here is derived from an EMBL/GenBank/DDBJ whole genome shotgun (WGS) entry which is preliminary data.</text>
</comment>
<name>A0ABV1PSY8_9ENTR</name>
<dbReference type="RefSeq" id="WP_048887768.1">
    <property type="nucleotide sequence ID" value="NZ_JBEHGX010000014.1"/>
</dbReference>
<dbReference type="Proteomes" id="UP001447374">
    <property type="component" value="Unassembled WGS sequence"/>
</dbReference>